<dbReference type="PANTHER" id="PTHR34861">
    <property type="match status" value="1"/>
</dbReference>
<dbReference type="InterPro" id="IPR037175">
    <property type="entry name" value="KFase_sf"/>
</dbReference>
<organism evidence="1 2">
    <name type="scientific">Mesorhizobium plurifarium</name>
    <dbReference type="NCBI Taxonomy" id="69974"/>
    <lineage>
        <taxon>Bacteria</taxon>
        <taxon>Pseudomonadati</taxon>
        <taxon>Pseudomonadota</taxon>
        <taxon>Alphaproteobacteria</taxon>
        <taxon>Hyphomicrobiales</taxon>
        <taxon>Phyllobacteriaceae</taxon>
        <taxon>Mesorhizobium</taxon>
    </lineage>
</organism>
<dbReference type="Gene3D" id="3.50.30.50">
    <property type="entry name" value="Putative cyclase"/>
    <property type="match status" value="1"/>
</dbReference>
<dbReference type="SUPFAM" id="SSF102198">
    <property type="entry name" value="Putative cyclase"/>
    <property type="match status" value="1"/>
</dbReference>
<dbReference type="AlphaFoldDB" id="A0A0K2VWY2"/>
<dbReference type="InterPro" id="IPR007325">
    <property type="entry name" value="KFase/CYL"/>
</dbReference>
<dbReference type="EMBL" id="CCND01000012">
    <property type="protein sequence ID" value="CDX56261.1"/>
    <property type="molecule type" value="Genomic_DNA"/>
</dbReference>
<evidence type="ECO:0000313" key="1">
    <source>
        <dbReference type="EMBL" id="CDX56261.1"/>
    </source>
</evidence>
<dbReference type="GO" id="GO:0004061">
    <property type="term" value="F:arylformamidase activity"/>
    <property type="evidence" value="ECO:0007669"/>
    <property type="project" value="InterPro"/>
</dbReference>
<protein>
    <recommendedName>
        <fullName evidence="3">Cyclase family protein</fullName>
    </recommendedName>
</protein>
<accession>A0A0K2VWY2</accession>
<gene>
    <name evidence="1" type="ORF">MPL1032_20469</name>
</gene>
<name>A0A0K2VWY2_MESPL</name>
<dbReference type="GO" id="GO:0019441">
    <property type="term" value="P:L-tryptophan catabolic process to kynurenine"/>
    <property type="evidence" value="ECO:0007669"/>
    <property type="project" value="InterPro"/>
</dbReference>
<evidence type="ECO:0000313" key="2">
    <source>
        <dbReference type="Proteomes" id="UP000182888"/>
    </source>
</evidence>
<dbReference type="PANTHER" id="PTHR34861:SF10">
    <property type="entry name" value="CYCLASE"/>
    <property type="match status" value="1"/>
</dbReference>
<sequence>MSTTDAITLKRLLADAPNRWGRWGAEDEIGALNYLTAEEVMHGMASARQGRTFTLGVPIATHDGDAVFPGRWPAKHFMVADKAGFENGHWHPLPGGLEFADDYVTGFAQAGTHCDGLGHMWFDDTLWNGFPASSTNGGMTKAGIMPIAERGIAGRGILLDIARFRGKSVLDRAETFSHHDLMECARAQGVEILPRSILLIRTGWVGALAAGLQRVAEDYWEPGLTFSPDLARWFDEMQIPCFVTDTLANETTYEPGTGLMLVLHAALMRNLGIVFTEMAALDALAADCAADRRYEGFYCAAPIKVSKGTGGAANPVFIK</sequence>
<dbReference type="Pfam" id="PF04199">
    <property type="entry name" value="Cyclase"/>
    <property type="match status" value="1"/>
</dbReference>
<dbReference type="Proteomes" id="UP000182888">
    <property type="component" value="Unassembled WGS sequence"/>
</dbReference>
<reference evidence="2" key="1">
    <citation type="submission" date="2014-08" db="EMBL/GenBank/DDBJ databases">
        <authorList>
            <person name="Edwards T."/>
        </authorList>
    </citation>
    <scope>NUCLEOTIDE SEQUENCE [LARGE SCALE GENOMIC DNA]</scope>
</reference>
<evidence type="ECO:0008006" key="3">
    <source>
        <dbReference type="Google" id="ProtNLM"/>
    </source>
</evidence>
<proteinExistence type="predicted"/>